<name>A0A0L9TSZ8_PHAAN</name>
<feature type="domain" description="Cation/H(+) antiporter C-terminal" evidence="6">
    <location>
        <begin position="140"/>
        <end position="231"/>
    </location>
</feature>
<dbReference type="Pfam" id="PF23256">
    <property type="entry name" value="CHX17_2nd"/>
    <property type="match status" value="1"/>
</dbReference>
<keyword evidence="2" id="KW-0633">Potassium transport</keyword>
<dbReference type="PANTHER" id="PTHR32468:SF34">
    <property type="entry name" value="CATION_H(+) ANTIPORTER 18"/>
    <property type="match status" value="1"/>
</dbReference>
<proteinExistence type="predicted"/>
<protein>
    <submittedName>
        <fullName evidence="7">Uncharacterized protein</fullName>
    </submittedName>
</protein>
<dbReference type="GO" id="GO:0012505">
    <property type="term" value="C:endomembrane system"/>
    <property type="evidence" value="ECO:0007669"/>
    <property type="project" value="TreeGrafter"/>
</dbReference>
<evidence type="ECO:0000259" key="6">
    <source>
        <dbReference type="Pfam" id="PF23259"/>
    </source>
</evidence>
<gene>
    <name evidence="7" type="ORF">LR48_Vigan01g308300</name>
</gene>
<dbReference type="GO" id="GO:0006885">
    <property type="term" value="P:regulation of pH"/>
    <property type="evidence" value="ECO:0007669"/>
    <property type="project" value="TreeGrafter"/>
</dbReference>
<keyword evidence="4" id="KW-0406">Ion transport</keyword>
<accession>A0A0L9TSZ8</accession>
<feature type="domain" description="Cation/H(+) antiporter central" evidence="5">
    <location>
        <begin position="43"/>
        <end position="89"/>
    </location>
</feature>
<evidence type="ECO:0000259" key="5">
    <source>
        <dbReference type="Pfam" id="PF23256"/>
    </source>
</evidence>
<evidence type="ECO:0000313" key="8">
    <source>
        <dbReference type="Proteomes" id="UP000053144"/>
    </source>
</evidence>
<evidence type="ECO:0000313" key="7">
    <source>
        <dbReference type="EMBL" id="KOM33527.1"/>
    </source>
</evidence>
<keyword evidence="3" id="KW-0630">Potassium</keyword>
<dbReference type="AlphaFoldDB" id="A0A0L9TSZ8"/>
<evidence type="ECO:0000256" key="4">
    <source>
        <dbReference type="ARBA" id="ARBA00023065"/>
    </source>
</evidence>
<evidence type="ECO:0000256" key="1">
    <source>
        <dbReference type="ARBA" id="ARBA00022448"/>
    </source>
</evidence>
<dbReference type="Pfam" id="PF23259">
    <property type="entry name" value="CHX17_C"/>
    <property type="match status" value="2"/>
</dbReference>
<dbReference type="InterPro" id="IPR050794">
    <property type="entry name" value="CPA2_transporter"/>
</dbReference>
<sequence length="246" mass="27232">MRFWVCVSQIELRFVLTAVRTAFILAAYRNAVLIRFRTSNCGPFEAYRQLSQVSIRPMTAISSMANIHEDICATAKRKEAAVIILPFHKHQIGIFVDRGLGGTSHVSASNVSYRVAVLFFGGGDDREALAYGGRMAEHQIDEQFLDELKVKTTNDDSINYEERIVKNVAETVAIIREVNSSSLFLVGSRPVSEVACSLKSSEFPELGPVGGLLVSQDYPTTASVLVIQQYNNDGAPINLVEEREEE</sequence>
<dbReference type="InterPro" id="IPR057291">
    <property type="entry name" value="CHX17_2nd"/>
</dbReference>
<dbReference type="Proteomes" id="UP000053144">
    <property type="component" value="Chromosome 1"/>
</dbReference>
<organism evidence="7 8">
    <name type="scientific">Phaseolus angularis</name>
    <name type="common">Azuki bean</name>
    <name type="synonym">Vigna angularis</name>
    <dbReference type="NCBI Taxonomy" id="3914"/>
    <lineage>
        <taxon>Eukaryota</taxon>
        <taxon>Viridiplantae</taxon>
        <taxon>Streptophyta</taxon>
        <taxon>Embryophyta</taxon>
        <taxon>Tracheophyta</taxon>
        <taxon>Spermatophyta</taxon>
        <taxon>Magnoliopsida</taxon>
        <taxon>eudicotyledons</taxon>
        <taxon>Gunneridae</taxon>
        <taxon>Pentapetalae</taxon>
        <taxon>rosids</taxon>
        <taxon>fabids</taxon>
        <taxon>Fabales</taxon>
        <taxon>Fabaceae</taxon>
        <taxon>Papilionoideae</taxon>
        <taxon>50 kb inversion clade</taxon>
        <taxon>NPAAA clade</taxon>
        <taxon>indigoferoid/millettioid clade</taxon>
        <taxon>Phaseoleae</taxon>
        <taxon>Vigna</taxon>
    </lineage>
</organism>
<dbReference type="GO" id="GO:0006813">
    <property type="term" value="P:potassium ion transport"/>
    <property type="evidence" value="ECO:0007669"/>
    <property type="project" value="UniProtKB-KW"/>
</dbReference>
<dbReference type="GO" id="GO:0098662">
    <property type="term" value="P:inorganic cation transmembrane transport"/>
    <property type="evidence" value="ECO:0007669"/>
    <property type="project" value="TreeGrafter"/>
</dbReference>
<dbReference type="PANTHER" id="PTHR32468">
    <property type="entry name" value="CATION/H + ANTIPORTER"/>
    <property type="match status" value="1"/>
</dbReference>
<reference evidence="8" key="1">
    <citation type="journal article" date="2015" name="Proc. Natl. Acad. Sci. U.S.A.">
        <title>Genome sequencing of adzuki bean (Vigna angularis) provides insight into high starch and low fat accumulation and domestication.</title>
        <authorList>
            <person name="Yang K."/>
            <person name="Tian Z."/>
            <person name="Chen C."/>
            <person name="Luo L."/>
            <person name="Zhao B."/>
            <person name="Wang Z."/>
            <person name="Yu L."/>
            <person name="Li Y."/>
            <person name="Sun Y."/>
            <person name="Li W."/>
            <person name="Chen Y."/>
            <person name="Li Y."/>
            <person name="Zhang Y."/>
            <person name="Ai D."/>
            <person name="Zhao J."/>
            <person name="Shang C."/>
            <person name="Ma Y."/>
            <person name="Wu B."/>
            <person name="Wang M."/>
            <person name="Gao L."/>
            <person name="Sun D."/>
            <person name="Zhang P."/>
            <person name="Guo F."/>
            <person name="Wang W."/>
            <person name="Li Y."/>
            <person name="Wang J."/>
            <person name="Varshney R.K."/>
            <person name="Wang J."/>
            <person name="Ling H.Q."/>
            <person name="Wan P."/>
        </authorList>
    </citation>
    <scope>NUCLEOTIDE SEQUENCE</scope>
    <source>
        <strain evidence="8">cv. Jingnong 6</strain>
    </source>
</reference>
<dbReference type="InterPro" id="IPR057290">
    <property type="entry name" value="CHX17_C"/>
</dbReference>
<feature type="domain" description="Cation/H(+) antiporter C-terminal" evidence="6">
    <location>
        <begin position="113"/>
        <end position="138"/>
    </location>
</feature>
<evidence type="ECO:0000256" key="2">
    <source>
        <dbReference type="ARBA" id="ARBA00022538"/>
    </source>
</evidence>
<dbReference type="STRING" id="3914.A0A0L9TSZ8"/>
<dbReference type="Gramene" id="KOM33527">
    <property type="protein sequence ID" value="KOM33527"/>
    <property type="gene ID" value="LR48_Vigan01g308300"/>
</dbReference>
<evidence type="ECO:0000256" key="3">
    <source>
        <dbReference type="ARBA" id="ARBA00022958"/>
    </source>
</evidence>
<dbReference type="EMBL" id="CM003371">
    <property type="protein sequence ID" value="KOM33527.1"/>
    <property type="molecule type" value="Genomic_DNA"/>
</dbReference>
<keyword evidence="1" id="KW-0813">Transport</keyword>